<dbReference type="AlphaFoldDB" id="A0AAN9XSM0"/>
<organism evidence="1 2">
    <name type="scientific">Psophocarpus tetragonolobus</name>
    <name type="common">Winged bean</name>
    <name type="synonym">Dolichos tetragonolobus</name>
    <dbReference type="NCBI Taxonomy" id="3891"/>
    <lineage>
        <taxon>Eukaryota</taxon>
        <taxon>Viridiplantae</taxon>
        <taxon>Streptophyta</taxon>
        <taxon>Embryophyta</taxon>
        <taxon>Tracheophyta</taxon>
        <taxon>Spermatophyta</taxon>
        <taxon>Magnoliopsida</taxon>
        <taxon>eudicotyledons</taxon>
        <taxon>Gunneridae</taxon>
        <taxon>Pentapetalae</taxon>
        <taxon>rosids</taxon>
        <taxon>fabids</taxon>
        <taxon>Fabales</taxon>
        <taxon>Fabaceae</taxon>
        <taxon>Papilionoideae</taxon>
        <taxon>50 kb inversion clade</taxon>
        <taxon>NPAAA clade</taxon>
        <taxon>indigoferoid/millettioid clade</taxon>
        <taxon>Phaseoleae</taxon>
        <taxon>Psophocarpus</taxon>
    </lineage>
</organism>
<dbReference type="EMBL" id="JAYMYS010000002">
    <property type="protein sequence ID" value="KAK7406433.1"/>
    <property type="molecule type" value="Genomic_DNA"/>
</dbReference>
<protein>
    <submittedName>
        <fullName evidence="1">Uncharacterized protein</fullName>
    </submittedName>
</protein>
<evidence type="ECO:0000313" key="2">
    <source>
        <dbReference type="Proteomes" id="UP001386955"/>
    </source>
</evidence>
<reference evidence="1 2" key="1">
    <citation type="submission" date="2024-01" db="EMBL/GenBank/DDBJ databases">
        <title>The genomes of 5 underutilized Papilionoideae crops provide insights into root nodulation and disease resistanc.</title>
        <authorList>
            <person name="Jiang F."/>
        </authorList>
    </citation>
    <scope>NUCLEOTIDE SEQUENCE [LARGE SCALE GENOMIC DNA]</scope>
    <source>
        <strain evidence="1">DUOXIRENSHENG_FW03</strain>
        <tissue evidence="1">Leaves</tissue>
    </source>
</reference>
<accession>A0AAN9XSM0</accession>
<evidence type="ECO:0000313" key="1">
    <source>
        <dbReference type="EMBL" id="KAK7406433.1"/>
    </source>
</evidence>
<dbReference type="Proteomes" id="UP001386955">
    <property type="component" value="Unassembled WGS sequence"/>
</dbReference>
<proteinExistence type="predicted"/>
<comment type="caution">
    <text evidence="1">The sequence shown here is derived from an EMBL/GenBank/DDBJ whole genome shotgun (WGS) entry which is preliminary data.</text>
</comment>
<gene>
    <name evidence="1" type="ORF">VNO78_08057</name>
</gene>
<sequence length="80" mass="9103">MFILQFNSTSSNCYSEIVERWQVYSSPDAPSFTVFMDDYTSGECTLLFTLLCLALGIPTNQRTARSTSICLRIYSVTMHE</sequence>
<name>A0AAN9XSM0_PSOTE</name>
<keyword evidence="2" id="KW-1185">Reference proteome</keyword>